<evidence type="ECO:0000313" key="2">
    <source>
        <dbReference type="Proteomes" id="UP000178606"/>
    </source>
</evidence>
<comment type="caution">
    <text evidence="1">The sequence shown here is derived from an EMBL/GenBank/DDBJ whole genome shotgun (WGS) entry which is preliminary data.</text>
</comment>
<proteinExistence type="predicted"/>
<evidence type="ECO:0000313" key="1">
    <source>
        <dbReference type="EMBL" id="OGG46357.1"/>
    </source>
</evidence>
<dbReference type="AlphaFoldDB" id="A0A1F6CBK2"/>
<protein>
    <recommendedName>
        <fullName evidence="3">PIN domain-containing protein</fullName>
    </recommendedName>
</protein>
<accession>A0A1F6CBK2</accession>
<dbReference type="EMBL" id="MFKF01000321">
    <property type="protein sequence ID" value="OGG46357.1"/>
    <property type="molecule type" value="Genomic_DNA"/>
</dbReference>
<reference evidence="1 2" key="1">
    <citation type="journal article" date="2016" name="Nat. Commun.">
        <title>Thousands of microbial genomes shed light on interconnected biogeochemical processes in an aquifer system.</title>
        <authorList>
            <person name="Anantharaman K."/>
            <person name="Brown C.T."/>
            <person name="Hug L.A."/>
            <person name="Sharon I."/>
            <person name="Castelle C.J."/>
            <person name="Probst A.J."/>
            <person name="Thomas B.C."/>
            <person name="Singh A."/>
            <person name="Wilkins M.J."/>
            <person name="Karaoz U."/>
            <person name="Brodie E.L."/>
            <person name="Williams K.H."/>
            <person name="Hubbard S.S."/>
            <person name="Banfield J.F."/>
        </authorList>
    </citation>
    <scope>NUCLEOTIDE SEQUENCE [LARGE SCALE GENOMIC DNA]</scope>
    <source>
        <strain evidence="2">RIFCSPLOWO2_12_FULL_64_10</strain>
    </source>
</reference>
<evidence type="ECO:0008006" key="3">
    <source>
        <dbReference type="Google" id="ProtNLM"/>
    </source>
</evidence>
<dbReference type="Proteomes" id="UP000178606">
    <property type="component" value="Unassembled WGS sequence"/>
</dbReference>
<sequence length="176" mass="20022">MPARRSRRLVIDASVAGTSGEKNERGQRCRDFLNAVREICHHVVMTSEIEAEWKRHSHLFARQWQRSMTARRKVRFVNLIVDDELRGKIGRTAARDRDREAMLKDVLLIEAARETDHTVISLDETARGLFGKAARSVGELRNIVWVNPEAVDERPISWLENGAKPEKGRRLGSGSG</sequence>
<name>A0A1F6CBK2_HANXR</name>
<organism evidence="1 2">
    <name type="scientific">Handelsmanbacteria sp. (strain RIFCSPLOWO2_12_FULL_64_10)</name>
    <dbReference type="NCBI Taxonomy" id="1817868"/>
    <lineage>
        <taxon>Bacteria</taxon>
        <taxon>Candidatus Handelsmaniibacteriota</taxon>
    </lineage>
</organism>
<gene>
    <name evidence="1" type="ORF">A3F84_03200</name>
</gene>